<dbReference type="Pfam" id="PF15365">
    <property type="entry name" value="PNRC"/>
    <property type="match status" value="1"/>
</dbReference>
<name>A0A1X7S0E5_ZYMT9</name>
<feature type="compositionally biased region" description="Low complexity" evidence="1">
    <location>
        <begin position="32"/>
        <end position="43"/>
    </location>
</feature>
<proteinExistence type="predicted"/>
<feature type="compositionally biased region" description="Polar residues" evidence="1">
    <location>
        <begin position="260"/>
        <end position="271"/>
    </location>
</feature>
<feature type="compositionally biased region" description="Basic and acidic residues" evidence="1">
    <location>
        <begin position="186"/>
        <end position="198"/>
    </location>
</feature>
<accession>A0A1X7S0E5</accession>
<feature type="region of interest" description="Disordered" evidence="1">
    <location>
        <begin position="143"/>
        <end position="271"/>
    </location>
</feature>
<feature type="compositionally biased region" description="Gly residues" evidence="1">
    <location>
        <begin position="446"/>
        <end position="473"/>
    </location>
</feature>
<feature type="region of interest" description="Disordered" evidence="1">
    <location>
        <begin position="1"/>
        <end position="116"/>
    </location>
</feature>
<dbReference type="Proteomes" id="UP000215127">
    <property type="component" value="Chromosome 8"/>
</dbReference>
<protein>
    <submittedName>
        <fullName evidence="2">Uncharacterized protein</fullName>
    </submittedName>
</protein>
<keyword evidence="3" id="KW-1185">Reference proteome</keyword>
<sequence length="493" mass="52110">MTDSANDSAPPTAGKGQQRTPPQGQKRRNRKNTNNNNANNHTAKPSDGAVSDGALINSAQSSQKSAHRQRQSVAIPVPNHQDNATRKASAQKTRNISAGAALQPNTPAKEQAYAGPTFQASPAASALPVPKFFSRSVPNVAVQPSLQGRMAGEKTPESNSSSPESDAVSPVPPSRQMQRSPLDLFFKADRAEKEKSRSNSETLSPAAAARLPQQPATMPRNSHAHPGRSIFLQELDGDDLPSPRTNPPSARPHFDRAHSSPGNPSNNTDDQRQISTQNLKDLLFNTAASTSTSSPIANSPRSMYNHPSSTPNPHSPVSNFNSPSPFHNGYGHDGIYNPTTPQSQPHQQSQYNNPNNANANGNGNTNYHYGNRNLSPLFKAAARETPPRPSSLRQEIGSPGYGNENGVNGHGHGNGDGVAREYLDQQIRASAPPELPEFGFRPQSGGAVGGGSGQVNGGGGAGNGGVQGQGKGGQDLRVMEDDLRRILKLNVAG</sequence>
<feature type="compositionally biased region" description="Polar residues" evidence="1">
    <location>
        <begin position="80"/>
        <end position="96"/>
    </location>
</feature>
<dbReference type="GO" id="GO:0016071">
    <property type="term" value="P:mRNA metabolic process"/>
    <property type="evidence" value="ECO:0007669"/>
    <property type="project" value="UniProtKB-ARBA"/>
</dbReference>
<feature type="compositionally biased region" description="Low complexity" evidence="1">
    <location>
        <begin position="337"/>
        <end position="373"/>
    </location>
</feature>
<feature type="compositionally biased region" description="Low complexity" evidence="1">
    <location>
        <begin position="205"/>
        <end position="216"/>
    </location>
</feature>
<feature type="compositionally biased region" description="Polar residues" evidence="1">
    <location>
        <begin position="1"/>
        <end position="23"/>
    </location>
</feature>
<feature type="region of interest" description="Disordered" evidence="1">
    <location>
        <begin position="444"/>
        <end position="477"/>
    </location>
</feature>
<evidence type="ECO:0000313" key="3">
    <source>
        <dbReference type="Proteomes" id="UP000215127"/>
    </source>
</evidence>
<gene>
    <name evidence="2" type="ORF">ZT3D7_G8262</name>
</gene>
<evidence type="ECO:0000313" key="2">
    <source>
        <dbReference type="EMBL" id="SMQ53109.1"/>
    </source>
</evidence>
<feature type="compositionally biased region" description="Low complexity" evidence="1">
    <location>
        <begin position="289"/>
        <end position="328"/>
    </location>
</feature>
<dbReference type="AlphaFoldDB" id="A0A1X7S0E5"/>
<organism evidence="2 3">
    <name type="scientific">Zymoseptoria tritici (strain ST99CH_3D7)</name>
    <dbReference type="NCBI Taxonomy" id="1276538"/>
    <lineage>
        <taxon>Eukaryota</taxon>
        <taxon>Fungi</taxon>
        <taxon>Dikarya</taxon>
        <taxon>Ascomycota</taxon>
        <taxon>Pezizomycotina</taxon>
        <taxon>Dothideomycetes</taxon>
        <taxon>Dothideomycetidae</taxon>
        <taxon>Mycosphaerellales</taxon>
        <taxon>Mycosphaerellaceae</taxon>
        <taxon>Zymoseptoria</taxon>
    </lineage>
</organism>
<dbReference type="InterPro" id="IPR028322">
    <property type="entry name" value="PNRC-like_rgn"/>
</dbReference>
<reference evidence="2 3" key="1">
    <citation type="submission" date="2016-06" db="EMBL/GenBank/DDBJ databases">
        <authorList>
            <person name="Kjaerup R.B."/>
            <person name="Dalgaard T.S."/>
            <person name="Juul-Madsen H.R."/>
        </authorList>
    </citation>
    <scope>NUCLEOTIDE SEQUENCE [LARGE SCALE GENOMIC DNA]</scope>
</reference>
<feature type="region of interest" description="Disordered" evidence="1">
    <location>
        <begin position="289"/>
        <end position="418"/>
    </location>
</feature>
<dbReference type="EMBL" id="LT853699">
    <property type="protein sequence ID" value="SMQ53109.1"/>
    <property type="molecule type" value="Genomic_DNA"/>
</dbReference>
<evidence type="ECO:0000256" key="1">
    <source>
        <dbReference type="SAM" id="MobiDB-lite"/>
    </source>
</evidence>